<proteinExistence type="predicted"/>
<dbReference type="RefSeq" id="WP_169341813.1">
    <property type="nucleotide sequence ID" value="NZ_JABBZM010000038.1"/>
</dbReference>
<feature type="region of interest" description="Disordered" evidence="1">
    <location>
        <begin position="15"/>
        <end position="37"/>
    </location>
</feature>
<dbReference type="AlphaFoldDB" id="A0A848P8V0"/>
<gene>
    <name evidence="2" type="ORF">HGR00_28005</name>
</gene>
<accession>A0A848P8V0</accession>
<organism evidence="2 3">
    <name type="scientific">Ralstonia insidiosa</name>
    <dbReference type="NCBI Taxonomy" id="190721"/>
    <lineage>
        <taxon>Bacteria</taxon>
        <taxon>Pseudomonadati</taxon>
        <taxon>Pseudomonadota</taxon>
        <taxon>Betaproteobacteria</taxon>
        <taxon>Burkholderiales</taxon>
        <taxon>Burkholderiaceae</taxon>
        <taxon>Ralstonia</taxon>
    </lineage>
</organism>
<evidence type="ECO:0000313" key="3">
    <source>
        <dbReference type="Proteomes" id="UP000575469"/>
    </source>
</evidence>
<evidence type="ECO:0000313" key="2">
    <source>
        <dbReference type="EMBL" id="NMV41765.1"/>
    </source>
</evidence>
<evidence type="ECO:0000256" key="1">
    <source>
        <dbReference type="SAM" id="MobiDB-lite"/>
    </source>
</evidence>
<feature type="region of interest" description="Disordered" evidence="1">
    <location>
        <begin position="45"/>
        <end position="64"/>
    </location>
</feature>
<sequence>MSEFFKTAATLHVLEKLGENERTQDRQNRTIDEQNSRIADLEEQLRKAKPSDNSLPAPSGREMDLERRVQELEGIEKILSLPMAEIAKKHPAFKDTYLREQEILAQWILKQKAFSEVAMEYGKALSKTPEQVAAEAEQAQEVIKNGRSKFGNNLSSEAKGVLGYSESKKEEDESLRRKKEEALNKVLRAMDE</sequence>
<reference evidence="2 3" key="1">
    <citation type="submission" date="2020-04" db="EMBL/GenBank/DDBJ databases">
        <title>Ralstonia insidiosa genome sequencing and assembly.</title>
        <authorList>
            <person name="Martins R.C.R."/>
            <person name="Perdigao-Neto L.V."/>
            <person name="Levin A.S.S."/>
            <person name="Costa S.F."/>
        </authorList>
    </citation>
    <scope>NUCLEOTIDE SEQUENCE [LARGE SCALE GENOMIC DNA]</scope>
    <source>
        <strain evidence="2 3">5047</strain>
    </source>
</reference>
<dbReference type="EMBL" id="JABBZM010000038">
    <property type="protein sequence ID" value="NMV41765.1"/>
    <property type="molecule type" value="Genomic_DNA"/>
</dbReference>
<dbReference type="Proteomes" id="UP000575469">
    <property type="component" value="Unassembled WGS sequence"/>
</dbReference>
<protein>
    <submittedName>
        <fullName evidence="2">Uncharacterized protein</fullName>
    </submittedName>
</protein>
<comment type="caution">
    <text evidence="2">The sequence shown here is derived from an EMBL/GenBank/DDBJ whole genome shotgun (WGS) entry which is preliminary data.</text>
</comment>
<name>A0A848P8V0_9RALS</name>